<dbReference type="Gene3D" id="3.30.420.10">
    <property type="entry name" value="Ribonuclease H-like superfamily/Ribonuclease H"/>
    <property type="match status" value="1"/>
</dbReference>
<dbReference type="InterPro" id="IPR036397">
    <property type="entry name" value="RNaseH_sf"/>
</dbReference>
<reference evidence="1" key="1">
    <citation type="submission" date="2021-02" db="EMBL/GenBank/DDBJ databases">
        <authorList>
            <person name="Bekaert M."/>
        </authorList>
    </citation>
    <scope>NUCLEOTIDE SEQUENCE</scope>
    <source>
        <strain evidence="1">IoA-00</strain>
    </source>
</reference>
<sequence length="133" mass="14988">MKYCDLLLLANRTDKAPERVRLRSEKPDETKNTINSINEPCERGLGAATGCGQLSHLQSYGRDVDEESSPLLLKECLPPHSPDAAPVYYTIFGHLKSTLSAIQFRNKDWLKATVVDTWDNLDKTSIKNSRKKL</sequence>
<dbReference type="GO" id="GO:0003676">
    <property type="term" value="F:nucleic acid binding"/>
    <property type="evidence" value="ECO:0007669"/>
    <property type="project" value="InterPro"/>
</dbReference>
<evidence type="ECO:0000313" key="2">
    <source>
        <dbReference type="Proteomes" id="UP000675881"/>
    </source>
</evidence>
<evidence type="ECO:0000313" key="1">
    <source>
        <dbReference type="EMBL" id="CAF2845377.1"/>
    </source>
</evidence>
<protein>
    <submittedName>
        <fullName evidence="1">(salmon louse) hypothetical protein</fullName>
    </submittedName>
</protein>
<dbReference type="Proteomes" id="UP000675881">
    <property type="component" value="Chromosome 14"/>
</dbReference>
<gene>
    <name evidence="1" type="ORF">LSAA_4766</name>
</gene>
<dbReference type="EMBL" id="HG994593">
    <property type="protein sequence ID" value="CAF2845377.1"/>
    <property type="molecule type" value="Genomic_DNA"/>
</dbReference>
<dbReference type="AlphaFoldDB" id="A0A7R8H3P0"/>
<accession>A0A7R8H3P0</accession>
<keyword evidence="2" id="KW-1185">Reference proteome</keyword>
<name>A0A7R8H3P0_LEPSM</name>
<organism evidence="1 2">
    <name type="scientific">Lepeophtheirus salmonis</name>
    <name type="common">Salmon louse</name>
    <name type="synonym">Caligus salmonis</name>
    <dbReference type="NCBI Taxonomy" id="72036"/>
    <lineage>
        <taxon>Eukaryota</taxon>
        <taxon>Metazoa</taxon>
        <taxon>Ecdysozoa</taxon>
        <taxon>Arthropoda</taxon>
        <taxon>Crustacea</taxon>
        <taxon>Multicrustacea</taxon>
        <taxon>Hexanauplia</taxon>
        <taxon>Copepoda</taxon>
        <taxon>Siphonostomatoida</taxon>
        <taxon>Caligidae</taxon>
        <taxon>Lepeophtheirus</taxon>
    </lineage>
</organism>
<proteinExistence type="predicted"/>